<evidence type="ECO:0000313" key="19">
    <source>
        <dbReference type="EMBL" id="MCW3784831.1"/>
    </source>
</evidence>
<dbReference type="InterPro" id="IPR010978">
    <property type="entry name" value="tRNA-bd_arm"/>
</dbReference>
<accession>A0AAE3SDC5</accession>
<dbReference type="SUPFAM" id="SSF55681">
    <property type="entry name" value="Class II aaRS and biotin synthetases"/>
    <property type="match status" value="1"/>
</dbReference>
<evidence type="ECO:0000256" key="4">
    <source>
        <dbReference type="ARBA" id="ARBA00012840"/>
    </source>
</evidence>
<evidence type="ECO:0000256" key="12">
    <source>
        <dbReference type="ARBA" id="ARBA00047929"/>
    </source>
</evidence>
<keyword evidence="7" id="KW-0547">Nucleotide-binding</keyword>
<evidence type="ECO:0000256" key="2">
    <source>
        <dbReference type="ARBA" id="ARBA00005045"/>
    </source>
</evidence>
<dbReference type="NCBIfam" id="TIGR00414">
    <property type="entry name" value="serS"/>
    <property type="match status" value="1"/>
</dbReference>
<dbReference type="GO" id="GO:0005737">
    <property type="term" value="C:cytoplasm"/>
    <property type="evidence" value="ECO:0007669"/>
    <property type="project" value="UniProtKB-SubCell"/>
</dbReference>
<dbReference type="Proteomes" id="UP001209229">
    <property type="component" value="Unassembled WGS sequence"/>
</dbReference>
<keyword evidence="9" id="KW-0648">Protein biosynthesis</keyword>
<dbReference type="PRINTS" id="PR00981">
    <property type="entry name" value="TRNASYNTHSER"/>
</dbReference>
<dbReference type="Pfam" id="PF00587">
    <property type="entry name" value="tRNA-synt_2b"/>
    <property type="match status" value="1"/>
</dbReference>
<comment type="catalytic activity">
    <reaction evidence="12">
        <text>tRNA(Sec) + L-serine + ATP = L-seryl-tRNA(Sec) + AMP + diphosphate + H(+)</text>
        <dbReference type="Rhea" id="RHEA:42580"/>
        <dbReference type="Rhea" id="RHEA-COMP:9742"/>
        <dbReference type="Rhea" id="RHEA-COMP:10128"/>
        <dbReference type="ChEBI" id="CHEBI:15378"/>
        <dbReference type="ChEBI" id="CHEBI:30616"/>
        <dbReference type="ChEBI" id="CHEBI:33019"/>
        <dbReference type="ChEBI" id="CHEBI:33384"/>
        <dbReference type="ChEBI" id="CHEBI:78442"/>
        <dbReference type="ChEBI" id="CHEBI:78533"/>
        <dbReference type="ChEBI" id="CHEBI:456215"/>
        <dbReference type="EC" id="6.1.1.11"/>
    </reaction>
</comment>
<evidence type="ECO:0000256" key="14">
    <source>
        <dbReference type="NCBIfam" id="TIGR00414"/>
    </source>
</evidence>
<dbReference type="GO" id="GO:0005524">
    <property type="term" value="F:ATP binding"/>
    <property type="evidence" value="ECO:0007669"/>
    <property type="project" value="UniProtKB-KW"/>
</dbReference>
<evidence type="ECO:0000259" key="18">
    <source>
        <dbReference type="PROSITE" id="PS50862"/>
    </source>
</evidence>
<keyword evidence="5" id="KW-0963">Cytoplasm</keyword>
<evidence type="ECO:0000256" key="11">
    <source>
        <dbReference type="ARBA" id="ARBA00039158"/>
    </source>
</evidence>
<evidence type="ECO:0000256" key="3">
    <source>
        <dbReference type="ARBA" id="ARBA00010728"/>
    </source>
</evidence>
<organism evidence="19 20">
    <name type="scientific">Plebeiibacterium sediminum</name>
    <dbReference type="NCBI Taxonomy" id="2992112"/>
    <lineage>
        <taxon>Bacteria</taxon>
        <taxon>Pseudomonadati</taxon>
        <taxon>Bacteroidota</taxon>
        <taxon>Bacteroidia</taxon>
        <taxon>Marinilabiliales</taxon>
        <taxon>Marinilabiliaceae</taxon>
        <taxon>Plebeiibacterium</taxon>
    </lineage>
</organism>
<dbReference type="InterPro" id="IPR015866">
    <property type="entry name" value="Ser-tRNA-synth_1_N"/>
</dbReference>
<evidence type="ECO:0000256" key="7">
    <source>
        <dbReference type="ARBA" id="ARBA00022741"/>
    </source>
</evidence>
<dbReference type="Pfam" id="PF02403">
    <property type="entry name" value="Seryl_tRNA_N"/>
    <property type="match status" value="1"/>
</dbReference>
<sequence length="424" mass="47526">MLTLKFIQENKDEVVKRLKVKRFDATEIVENIIALDNKRKSTQHEAETLQAEMNALSKEIGMLFKEGKAQEANEAKAKTAELKDSIKYLNAVLNDITTQLDSEVVKLPNLPHPSVPAGNSDEDNEVVKEGGVIKEIEGDKLPHWELIKKYDIIDFELGTKITGAGFPVYKGKGARLQRALINFFLDEGEKAGYNEVLPPIVVNEDSGFGTGQLPDKEGMMYHATADNLYLIPTAEVPVTNIYRDEVVKEEDLPFKNMAYTPCFRREAGSWGAHVRGLNRLHQFDKVEIVQIAHPEKSYEALEGMVAHVEGLVNKLGLPYRILRLCGGDISFTSALTFDFEVFSAAQERWLEVSSVSNFENYQANRLKCRYKGKDMKKPELVHTLNGSALALPRILAALLENNQTAEGIKIPEVLVPYCGFDMIK</sequence>
<comment type="pathway">
    <text evidence="2">Aminoacyl-tRNA biosynthesis; selenocysteinyl-tRNA(Sec) biosynthesis; L-seryl-tRNA(Sec) from L-serine and tRNA(Sec): step 1/1.</text>
</comment>
<dbReference type="Gene3D" id="1.10.287.40">
    <property type="entry name" value="Serine-tRNA synthetase, tRNA binding domain"/>
    <property type="match status" value="1"/>
</dbReference>
<keyword evidence="8 16" id="KW-0067">ATP-binding</keyword>
<dbReference type="InterPro" id="IPR042103">
    <property type="entry name" value="SerRS_1_N_sf"/>
</dbReference>
<dbReference type="GO" id="GO:0004828">
    <property type="term" value="F:serine-tRNA ligase activity"/>
    <property type="evidence" value="ECO:0007669"/>
    <property type="project" value="UniProtKB-UniRule"/>
</dbReference>
<evidence type="ECO:0000256" key="8">
    <source>
        <dbReference type="ARBA" id="ARBA00022840"/>
    </source>
</evidence>
<evidence type="ECO:0000256" key="9">
    <source>
        <dbReference type="ARBA" id="ARBA00022917"/>
    </source>
</evidence>
<dbReference type="PANTHER" id="PTHR43697:SF1">
    <property type="entry name" value="SERINE--TRNA LIGASE"/>
    <property type="match status" value="1"/>
</dbReference>
<evidence type="ECO:0000256" key="15">
    <source>
        <dbReference type="PIRSR" id="PIRSR001529-1"/>
    </source>
</evidence>
<feature type="binding site" evidence="15">
    <location>
        <position position="233"/>
    </location>
    <ligand>
        <name>L-serine</name>
        <dbReference type="ChEBI" id="CHEBI:33384"/>
    </ligand>
</feature>
<dbReference type="Gene3D" id="3.30.930.10">
    <property type="entry name" value="Bira Bifunctional Protein, Domain 2"/>
    <property type="match status" value="1"/>
</dbReference>
<dbReference type="InterPro" id="IPR002314">
    <property type="entry name" value="aa-tRNA-synt_IIb"/>
</dbReference>
<dbReference type="InterPro" id="IPR002317">
    <property type="entry name" value="Ser-tRNA-ligase_type_1"/>
</dbReference>
<name>A0AAE3SDC5_9BACT</name>
<dbReference type="PROSITE" id="PS50862">
    <property type="entry name" value="AA_TRNA_LIGASE_II"/>
    <property type="match status" value="1"/>
</dbReference>
<evidence type="ECO:0000256" key="1">
    <source>
        <dbReference type="ARBA" id="ARBA00004496"/>
    </source>
</evidence>
<keyword evidence="10" id="KW-0030">Aminoacyl-tRNA synthetase</keyword>
<dbReference type="GO" id="GO:0006434">
    <property type="term" value="P:seryl-tRNA aminoacylation"/>
    <property type="evidence" value="ECO:0007669"/>
    <property type="project" value="UniProtKB-UniRule"/>
</dbReference>
<evidence type="ECO:0000256" key="17">
    <source>
        <dbReference type="SAM" id="Coils"/>
    </source>
</evidence>
<reference evidence="19" key="1">
    <citation type="submission" date="2022-10" db="EMBL/GenBank/DDBJ databases">
        <authorList>
            <person name="Yu W.X."/>
        </authorList>
    </citation>
    <scope>NUCLEOTIDE SEQUENCE</scope>
    <source>
        <strain evidence="19">AAT</strain>
    </source>
</reference>
<feature type="binding site" evidence="15">
    <location>
        <position position="264"/>
    </location>
    <ligand>
        <name>L-serine</name>
        <dbReference type="ChEBI" id="CHEBI:33384"/>
    </ligand>
</feature>
<evidence type="ECO:0000256" key="13">
    <source>
        <dbReference type="ARBA" id="ARBA00048823"/>
    </source>
</evidence>
<dbReference type="InterPro" id="IPR006195">
    <property type="entry name" value="aa-tRNA-synth_II"/>
</dbReference>
<evidence type="ECO:0000256" key="16">
    <source>
        <dbReference type="PIRSR" id="PIRSR001529-2"/>
    </source>
</evidence>
<evidence type="ECO:0000256" key="10">
    <source>
        <dbReference type="ARBA" id="ARBA00023146"/>
    </source>
</evidence>
<dbReference type="AlphaFoldDB" id="A0AAE3SDC5"/>
<comment type="catalytic activity">
    <reaction evidence="13">
        <text>tRNA(Ser) + L-serine + ATP = L-seryl-tRNA(Ser) + AMP + diphosphate + H(+)</text>
        <dbReference type="Rhea" id="RHEA:12292"/>
        <dbReference type="Rhea" id="RHEA-COMP:9669"/>
        <dbReference type="Rhea" id="RHEA-COMP:9703"/>
        <dbReference type="ChEBI" id="CHEBI:15378"/>
        <dbReference type="ChEBI" id="CHEBI:30616"/>
        <dbReference type="ChEBI" id="CHEBI:33019"/>
        <dbReference type="ChEBI" id="CHEBI:33384"/>
        <dbReference type="ChEBI" id="CHEBI:78442"/>
        <dbReference type="ChEBI" id="CHEBI:78533"/>
        <dbReference type="ChEBI" id="CHEBI:456215"/>
        <dbReference type="EC" id="6.1.1.11"/>
    </reaction>
</comment>
<feature type="binding site" evidence="16">
    <location>
        <begin position="264"/>
        <end position="266"/>
    </location>
    <ligand>
        <name>ATP</name>
        <dbReference type="ChEBI" id="CHEBI:30616"/>
    </ligand>
</feature>
<gene>
    <name evidence="19" type="primary">serS</name>
    <name evidence="19" type="ORF">OM075_00050</name>
</gene>
<keyword evidence="20" id="KW-1185">Reference proteome</keyword>
<dbReference type="RefSeq" id="WP_301188402.1">
    <property type="nucleotide sequence ID" value="NZ_JAPDPJ010000001.1"/>
</dbReference>
<evidence type="ECO:0000313" key="20">
    <source>
        <dbReference type="Proteomes" id="UP001209229"/>
    </source>
</evidence>
<feature type="domain" description="Aminoacyl-transfer RNA synthetases class-II family profile" evidence="18">
    <location>
        <begin position="175"/>
        <end position="416"/>
    </location>
</feature>
<dbReference type="PIRSF" id="PIRSF001529">
    <property type="entry name" value="Ser-tRNA-synth_IIa"/>
    <property type="match status" value="1"/>
</dbReference>
<protein>
    <recommendedName>
        <fullName evidence="11 14">Serine--tRNA ligase</fullName>
        <ecNumber evidence="4 14">6.1.1.11</ecNumber>
    </recommendedName>
</protein>
<evidence type="ECO:0000256" key="5">
    <source>
        <dbReference type="ARBA" id="ARBA00022490"/>
    </source>
</evidence>
<feature type="binding site" evidence="15">
    <location>
        <position position="287"/>
    </location>
    <ligand>
        <name>L-serine</name>
        <dbReference type="ChEBI" id="CHEBI:33384"/>
    </ligand>
</feature>
<evidence type="ECO:0000256" key="6">
    <source>
        <dbReference type="ARBA" id="ARBA00022598"/>
    </source>
</evidence>
<keyword evidence="17" id="KW-0175">Coiled coil</keyword>
<dbReference type="InterPro" id="IPR045864">
    <property type="entry name" value="aa-tRNA-synth_II/BPL/LPL"/>
</dbReference>
<feature type="binding site" evidence="16">
    <location>
        <begin position="351"/>
        <end position="354"/>
    </location>
    <ligand>
        <name>ATP</name>
        <dbReference type="ChEBI" id="CHEBI:30616"/>
    </ligand>
</feature>
<feature type="coiled-coil region" evidence="17">
    <location>
        <begin position="32"/>
        <end position="66"/>
    </location>
</feature>
<dbReference type="EMBL" id="JAPDPJ010000001">
    <property type="protein sequence ID" value="MCW3784831.1"/>
    <property type="molecule type" value="Genomic_DNA"/>
</dbReference>
<dbReference type="PANTHER" id="PTHR43697">
    <property type="entry name" value="SERYL-TRNA SYNTHETASE"/>
    <property type="match status" value="1"/>
</dbReference>
<dbReference type="EC" id="6.1.1.11" evidence="4 14"/>
<comment type="similarity">
    <text evidence="3">Belongs to the class-II aminoacyl-tRNA synthetase family. Type-1 seryl-tRNA synthetase subfamily.</text>
</comment>
<feature type="binding site" evidence="15">
    <location>
        <position position="385"/>
    </location>
    <ligand>
        <name>L-serine</name>
        <dbReference type="ChEBI" id="CHEBI:33384"/>
    </ligand>
</feature>
<keyword evidence="6 19" id="KW-0436">Ligase</keyword>
<dbReference type="SUPFAM" id="SSF46589">
    <property type="entry name" value="tRNA-binding arm"/>
    <property type="match status" value="1"/>
</dbReference>
<comment type="caution">
    <text evidence="19">The sequence shown here is derived from an EMBL/GenBank/DDBJ whole genome shotgun (WGS) entry which is preliminary data.</text>
</comment>
<comment type="subcellular location">
    <subcellularLocation>
        <location evidence="1">Cytoplasm</location>
    </subcellularLocation>
</comment>
<proteinExistence type="inferred from homology"/>